<dbReference type="PROSITE" id="PS00725">
    <property type="entry name" value="GERMIN"/>
    <property type="match status" value="1"/>
</dbReference>
<dbReference type="Pfam" id="PF00190">
    <property type="entry name" value="Cupin_1"/>
    <property type="match status" value="1"/>
</dbReference>
<dbReference type="AlphaFoldDB" id="A0A835IE30"/>
<organism evidence="2 3">
    <name type="scientific">Coptis chinensis</name>
    <dbReference type="NCBI Taxonomy" id="261450"/>
    <lineage>
        <taxon>Eukaryota</taxon>
        <taxon>Viridiplantae</taxon>
        <taxon>Streptophyta</taxon>
        <taxon>Embryophyta</taxon>
        <taxon>Tracheophyta</taxon>
        <taxon>Spermatophyta</taxon>
        <taxon>Magnoliopsida</taxon>
        <taxon>Ranunculales</taxon>
        <taxon>Ranunculaceae</taxon>
        <taxon>Coptidoideae</taxon>
        <taxon>Coptis</taxon>
    </lineage>
</organism>
<dbReference type="InterPro" id="IPR006045">
    <property type="entry name" value="Cupin_1"/>
</dbReference>
<dbReference type="Proteomes" id="UP000631114">
    <property type="component" value="Unassembled WGS sequence"/>
</dbReference>
<dbReference type="InterPro" id="IPR014710">
    <property type="entry name" value="RmlC-like_jellyroll"/>
</dbReference>
<dbReference type="PANTHER" id="PTHR31238">
    <property type="entry name" value="GERMIN-LIKE PROTEIN SUBFAMILY 3 MEMBER 3"/>
    <property type="match status" value="1"/>
</dbReference>
<dbReference type="OrthoDB" id="1923503at2759"/>
<dbReference type="SUPFAM" id="SSF51182">
    <property type="entry name" value="RmlC-like cupins"/>
    <property type="match status" value="1"/>
</dbReference>
<dbReference type="InterPro" id="IPR019780">
    <property type="entry name" value="Germin_Mn-BS"/>
</dbReference>
<evidence type="ECO:0000259" key="1">
    <source>
        <dbReference type="Pfam" id="PF00190"/>
    </source>
</evidence>
<proteinExistence type="predicted"/>
<reference evidence="2 3" key="1">
    <citation type="submission" date="2020-10" db="EMBL/GenBank/DDBJ databases">
        <title>The Coptis chinensis genome and diversification of protoberbering-type alkaloids.</title>
        <authorList>
            <person name="Wang B."/>
            <person name="Shu S."/>
            <person name="Song C."/>
            <person name="Liu Y."/>
        </authorList>
    </citation>
    <scope>NUCLEOTIDE SEQUENCE [LARGE SCALE GENOMIC DNA]</scope>
    <source>
        <strain evidence="2">HL-2020</strain>
        <tissue evidence="2">Leaf</tissue>
    </source>
</reference>
<keyword evidence="3" id="KW-1185">Reference proteome</keyword>
<feature type="domain" description="Cupin type-1" evidence="1">
    <location>
        <begin position="78"/>
        <end position="137"/>
    </location>
</feature>
<dbReference type="EMBL" id="JADFTS010000003">
    <property type="protein sequence ID" value="KAF9616126.1"/>
    <property type="molecule type" value="Genomic_DNA"/>
</dbReference>
<name>A0A835IE30_9MAGN</name>
<gene>
    <name evidence="2" type="ORF">IFM89_028592</name>
</gene>
<dbReference type="InterPro" id="IPR011051">
    <property type="entry name" value="RmlC_Cupin_sf"/>
</dbReference>
<accession>A0A835IE30</accession>
<protein>
    <recommendedName>
        <fullName evidence="1">Cupin type-1 domain-containing protein</fullName>
    </recommendedName>
</protein>
<dbReference type="Gene3D" id="2.60.120.10">
    <property type="entry name" value="Jelly Rolls"/>
    <property type="match status" value="1"/>
</dbReference>
<comment type="caution">
    <text evidence="2">The sequence shown here is derived from an EMBL/GenBank/DDBJ whole genome shotgun (WGS) entry which is preliminary data.</text>
</comment>
<dbReference type="GO" id="GO:0030145">
    <property type="term" value="F:manganese ion binding"/>
    <property type="evidence" value="ECO:0007669"/>
    <property type="project" value="InterPro"/>
</dbReference>
<sequence length="157" mass="16789">MRSNSLVTNCPEGENICCIMSNGHVVRSLKKFCIVEEIFAKKVITGNVAFELYEVFVNGSCCKDPALATGDDFYLSGLHLAGNTSNLQGSAVIPANVAQIPGLNTLSISMVRIDFRPNGLNPPHTHPRATEILVVLEVHFTLDSSPPAPVTGSSPKP</sequence>
<evidence type="ECO:0000313" key="2">
    <source>
        <dbReference type="EMBL" id="KAF9616126.1"/>
    </source>
</evidence>
<evidence type="ECO:0000313" key="3">
    <source>
        <dbReference type="Proteomes" id="UP000631114"/>
    </source>
</evidence>